<dbReference type="SUPFAM" id="SSF56112">
    <property type="entry name" value="Protein kinase-like (PK-like)"/>
    <property type="match status" value="1"/>
</dbReference>
<evidence type="ECO:0000313" key="3">
    <source>
        <dbReference type="Proteomes" id="UP000034883"/>
    </source>
</evidence>
<dbReference type="AlphaFoldDB" id="A0A0F6W7L6"/>
<dbReference type="InterPro" id="IPR052898">
    <property type="entry name" value="ACAD10-like"/>
</dbReference>
<dbReference type="GO" id="GO:0016740">
    <property type="term" value="F:transferase activity"/>
    <property type="evidence" value="ECO:0007669"/>
    <property type="project" value="UniProtKB-KW"/>
</dbReference>
<dbReference type="CDD" id="cd05154">
    <property type="entry name" value="ACAD10_11_N-like"/>
    <property type="match status" value="1"/>
</dbReference>
<dbReference type="EMBL" id="CP011125">
    <property type="protein sequence ID" value="AKF09327.1"/>
    <property type="molecule type" value="Genomic_DNA"/>
</dbReference>
<dbReference type="Gene3D" id="3.90.1200.10">
    <property type="match status" value="1"/>
</dbReference>
<dbReference type="InterPro" id="IPR011009">
    <property type="entry name" value="Kinase-like_dom_sf"/>
</dbReference>
<dbReference type="Gene3D" id="3.30.200.20">
    <property type="entry name" value="Phosphorylase Kinase, domain 1"/>
    <property type="match status" value="1"/>
</dbReference>
<dbReference type="PANTHER" id="PTHR47829:SF1">
    <property type="entry name" value="HAD FAMILY PHOSPHATASE"/>
    <property type="match status" value="1"/>
</dbReference>
<protein>
    <submittedName>
        <fullName evidence="2">Putative aminoglycoside phosphotransferase</fullName>
    </submittedName>
</protein>
<dbReference type="Pfam" id="PF01636">
    <property type="entry name" value="APH"/>
    <property type="match status" value="1"/>
</dbReference>
<keyword evidence="3" id="KW-1185">Reference proteome</keyword>
<keyword evidence="2" id="KW-0808">Transferase</keyword>
<evidence type="ECO:0000313" key="2">
    <source>
        <dbReference type="EMBL" id="AKF09327.1"/>
    </source>
</evidence>
<dbReference type="STRING" id="927083.DB32_006476"/>
<feature type="domain" description="Aminoglycoside phosphotransferase" evidence="1">
    <location>
        <begin position="39"/>
        <end position="267"/>
    </location>
</feature>
<evidence type="ECO:0000259" key="1">
    <source>
        <dbReference type="Pfam" id="PF01636"/>
    </source>
</evidence>
<gene>
    <name evidence="2" type="ORF">DB32_006476</name>
</gene>
<dbReference type="KEGG" id="samy:DB32_006476"/>
<organism evidence="2 3">
    <name type="scientific">Sandaracinus amylolyticus</name>
    <dbReference type="NCBI Taxonomy" id="927083"/>
    <lineage>
        <taxon>Bacteria</taxon>
        <taxon>Pseudomonadati</taxon>
        <taxon>Myxococcota</taxon>
        <taxon>Polyangia</taxon>
        <taxon>Polyangiales</taxon>
        <taxon>Sandaracinaceae</taxon>
        <taxon>Sandaracinus</taxon>
    </lineage>
</organism>
<dbReference type="Proteomes" id="UP000034883">
    <property type="component" value="Chromosome"/>
</dbReference>
<name>A0A0F6W7L6_9BACT</name>
<dbReference type="InterPro" id="IPR002575">
    <property type="entry name" value="Aminoglycoside_PTrfase"/>
</dbReference>
<reference evidence="2 3" key="1">
    <citation type="submission" date="2015-03" db="EMBL/GenBank/DDBJ databases">
        <title>Genome assembly of Sandaracinus amylolyticus DSM 53668.</title>
        <authorList>
            <person name="Sharma G."/>
            <person name="Subramanian S."/>
        </authorList>
    </citation>
    <scope>NUCLEOTIDE SEQUENCE [LARGE SCALE GENOMIC DNA]</scope>
    <source>
        <strain evidence="2 3">DSM 53668</strain>
    </source>
</reference>
<dbReference type="RefSeq" id="WP_053236384.1">
    <property type="nucleotide sequence ID" value="NZ_CP011125.1"/>
</dbReference>
<dbReference type="PANTHER" id="PTHR47829">
    <property type="entry name" value="HYDROLASE, PUTATIVE (AFU_ORTHOLOGUE AFUA_1G12880)-RELATED"/>
    <property type="match status" value="1"/>
</dbReference>
<proteinExistence type="predicted"/>
<dbReference type="OrthoDB" id="3806873at2"/>
<accession>A0A0F6W7L6</accession>
<sequence length="359" mass="40326">MSSNDSIDRAESVRKGAELDLERLRSWLEGQGVRGEIEVLQFPRGYSNLTYLLRAGDREIVLRRPPVGVKIASAHDMGREHRILSKLHAVWPKVPRTIAFCEDDSVLGAPFYVMERVEGVILRAKTPPGLELGEPRMRHLSESLVDTLVEIHGVDLAAAGLSDLGKPQGYIERQVRGWAERYEKAKTDDIPEFDEVVKWLAANMPPESGATLIHNDFKYDNVVYAPDLSRIVAVLDWEMATLGDPLMDLGCTLGYWIDATDPPMMQAMRFGPTNLPGNLTRMEIVERYQQKSGREVTNLPFYFTFALMKLAVVGQQLYARYVKGLTQDPRYALLIEGVRGLSRAAVQVIASRRIDTLST</sequence>
<dbReference type="InterPro" id="IPR041726">
    <property type="entry name" value="ACAD10_11_N"/>
</dbReference>